<name>A0A845HXF1_9BURK</name>
<accession>A0A845HXF1</accession>
<organism evidence="3 4">
    <name type="scientific">Duganella fentianensis</name>
    <dbReference type="NCBI Taxonomy" id="2692177"/>
    <lineage>
        <taxon>Bacteria</taxon>
        <taxon>Pseudomonadati</taxon>
        <taxon>Pseudomonadota</taxon>
        <taxon>Betaproteobacteria</taxon>
        <taxon>Burkholderiales</taxon>
        <taxon>Oxalobacteraceae</taxon>
        <taxon>Telluria group</taxon>
        <taxon>Duganella</taxon>
    </lineage>
</organism>
<evidence type="ECO:0000313" key="3">
    <source>
        <dbReference type="EMBL" id="MYN45683.1"/>
    </source>
</evidence>
<dbReference type="CDD" id="cd10231">
    <property type="entry name" value="ASKHA_NBD_HSP70_YegD-like"/>
    <property type="match status" value="1"/>
</dbReference>
<dbReference type="AlphaFoldDB" id="A0A845HXF1"/>
<dbReference type="Proteomes" id="UP000444316">
    <property type="component" value="Unassembled WGS sequence"/>
</dbReference>
<dbReference type="SUPFAM" id="SSF53067">
    <property type="entry name" value="Actin-like ATPase domain"/>
    <property type="match status" value="2"/>
</dbReference>
<evidence type="ECO:0000256" key="1">
    <source>
        <dbReference type="ARBA" id="ARBA00022741"/>
    </source>
</evidence>
<dbReference type="Pfam" id="PF00012">
    <property type="entry name" value="HSP70"/>
    <property type="match status" value="2"/>
</dbReference>
<dbReference type="Gene3D" id="3.90.640.10">
    <property type="entry name" value="Actin, Chain A, domain 4"/>
    <property type="match status" value="1"/>
</dbReference>
<evidence type="ECO:0000256" key="2">
    <source>
        <dbReference type="ARBA" id="ARBA00022840"/>
    </source>
</evidence>
<keyword evidence="2" id="KW-0067">ATP-binding</keyword>
<dbReference type="GO" id="GO:0005524">
    <property type="term" value="F:ATP binding"/>
    <property type="evidence" value="ECO:0007669"/>
    <property type="project" value="UniProtKB-KW"/>
</dbReference>
<proteinExistence type="predicted"/>
<dbReference type="EMBL" id="WWCL01000002">
    <property type="protein sequence ID" value="MYN45683.1"/>
    <property type="molecule type" value="Genomic_DNA"/>
</dbReference>
<keyword evidence="4" id="KW-1185">Reference proteome</keyword>
<dbReference type="InterPro" id="IPR043129">
    <property type="entry name" value="ATPase_NBD"/>
</dbReference>
<dbReference type="GO" id="GO:0140662">
    <property type="term" value="F:ATP-dependent protein folding chaperone"/>
    <property type="evidence" value="ECO:0007669"/>
    <property type="project" value="InterPro"/>
</dbReference>
<dbReference type="InterPro" id="IPR013126">
    <property type="entry name" value="Hsp_70_fam"/>
</dbReference>
<protein>
    <submittedName>
        <fullName evidence="3">Hsp70 family protein</fullName>
    </submittedName>
</protein>
<comment type="caution">
    <text evidence="3">The sequence shown here is derived from an EMBL/GenBank/DDBJ whole genome shotgun (WGS) entry which is preliminary data.</text>
</comment>
<dbReference type="RefSeq" id="WP_161035251.1">
    <property type="nucleotide sequence ID" value="NZ_WWCL01000002.1"/>
</dbReference>
<sequence length="416" mass="45135">MAIACGVDFGTSNSTVGWVQPGQPVMLGLEDGKVTLPSVVFFNADDEVVRYGRAALADYLAGYEGRLMRSMKSLLGTSLMEGQTEVAGRALPFRTLLAQFIGELKHRAEQAAGREFSSAVFGRPVHFIDDNPVHDQLAQDTLEQIARSVGYKDVAFQFEPIAAAFDYESQISREELVLIADIGGGTSDFSLLRLSPQRAARVERRDDILANGGVHIGGTDFDKYLSLASVMPLLGYGSRLRNNSEVPSSYYFNLATWHTINQAYTKKASLQLADLLRDAAEQDKLQRLQNLIDDRAGHWLALQVEQGKITLSDAQQAVLELDRLAPPVALEITRAQFDAASEQLVSSVENTVQTLLRDAGVAPSAVDTVFFTGGSSGVRLLRERIAALVPTARRVEGDLFGSIGAGLALDAARKFG</sequence>
<reference evidence="3" key="1">
    <citation type="submission" date="2019-12" db="EMBL/GenBank/DDBJ databases">
        <title>Novel species isolated from a subtropical stream in China.</title>
        <authorList>
            <person name="Lu H."/>
        </authorList>
    </citation>
    <scope>NUCLEOTIDE SEQUENCE [LARGE SCALE GENOMIC DNA]</scope>
    <source>
        <strain evidence="3">FT93W</strain>
    </source>
</reference>
<keyword evidence="1" id="KW-0547">Nucleotide-binding</keyword>
<dbReference type="InterPro" id="IPR042054">
    <property type="entry name" value="YegD-like"/>
</dbReference>
<evidence type="ECO:0000313" key="4">
    <source>
        <dbReference type="Proteomes" id="UP000444316"/>
    </source>
</evidence>
<dbReference type="Gene3D" id="3.30.420.40">
    <property type="match status" value="3"/>
</dbReference>
<gene>
    <name evidence="3" type="ORF">GTP23_11545</name>
</gene>
<dbReference type="PANTHER" id="PTHR19375">
    <property type="entry name" value="HEAT SHOCK PROTEIN 70KDA"/>
    <property type="match status" value="1"/>
</dbReference>